<proteinExistence type="predicted"/>
<sequence>MIKQPLKSKSKSFYWRLSSKVEREAHFAKAKPSLDALVEPNELFLLIYLVNISFVNSIKNPRVQLVFSKQNIFPIFHNHQFTSYLQLIQNYYDKKNTY</sequence>
<dbReference type="RefSeq" id="XP_001022811.1">
    <property type="nucleotide sequence ID" value="XM_001022811.1"/>
</dbReference>
<dbReference type="Proteomes" id="UP000009168">
    <property type="component" value="Unassembled WGS sequence"/>
</dbReference>
<dbReference type="AlphaFoldDB" id="Q241Y5"/>
<accession>Q241Y5</accession>
<evidence type="ECO:0000313" key="2">
    <source>
        <dbReference type="Proteomes" id="UP000009168"/>
    </source>
</evidence>
<evidence type="ECO:0000313" key="1">
    <source>
        <dbReference type="EMBL" id="EAS02566.1"/>
    </source>
</evidence>
<dbReference type="EMBL" id="GG662529">
    <property type="protein sequence ID" value="EAS02566.1"/>
    <property type="molecule type" value="Genomic_DNA"/>
</dbReference>
<dbReference type="InParanoid" id="Q241Y5"/>
<protein>
    <submittedName>
        <fullName evidence="1">Uncharacterized protein</fullName>
    </submittedName>
</protein>
<name>Q241Y5_TETTS</name>
<organism evidence="1 2">
    <name type="scientific">Tetrahymena thermophila (strain SB210)</name>
    <dbReference type="NCBI Taxonomy" id="312017"/>
    <lineage>
        <taxon>Eukaryota</taxon>
        <taxon>Sar</taxon>
        <taxon>Alveolata</taxon>
        <taxon>Ciliophora</taxon>
        <taxon>Intramacronucleata</taxon>
        <taxon>Oligohymenophorea</taxon>
        <taxon>Hymenostomatida</taxon>
        <taxon>Tetrahymenina</taxon>
        <taxon>Tetrahymenidae</taxon>
        <taxon>Tetrahymena</taxon>
    </lineage>
</organism>
<gene>
    <name evidence="1" type="ORF">TTHERM_00951690</name>
</gene>
<dbReference type="HOGENOM" id="CLU_2338216_0_0_1"/>
<reference evidence="2" key="1">
    <citation type="journal article" date="2006" name="PLoS Biol.">
        <title>Macronuclear genome sequence of the ciliate Tetrahymena thermophila, a model eukaryote.</title>
        <authorList>
            <person name="Eisen J.A."/>
            <person name="Coyne R.S."/>
            <person name="Wu M."/>
            <person name="Wu D."/>
            <person name="Thiagarajan M."/>
            <person name="Wortman J.R."/>
            <person name="Badger J.H."/>
            <person name="Ren Q."/>
            <person name="Amedeo P."/>
            <person name="Jones K.M."/>
            <person name="Tallon L.J."/>
            <person name="Delcher A.L."/>
            <person name="Salzberg S.L."/>
            <person name="Silva J.C."/>
            <person name="Haas B.J."/>
            <person name="Majoros W.H."/>
            <person name="Farzad M."/>
            <person name="Carlton J.M."/>
            <person name="Smith R.K. Jr."/>
            <person name="Garg J."/>
            <person name="Pearlman R.E."/>
            <person name="Karrer K.M."/>
            <person name="Sun L."/>
            <person name="Manning G."/>
            <person name="Elde N.C."/>
            <person name="Turkewitz A.P."/>
            <person name="Asai D.J."/>
            <person name="Wilkes D.E."/>
            <person name="Wang Y."/>
            <person name="Cai H."/>
            <person name="Collins K."/>
            <person name="Stewart B.A."/>
            <person name="Lee S.R."/>
            <person name="Wilamowska K."/>
            <person name="Weinberg Z."/>
            <person name="Ruzzo W.L."/>
            <person name="Wloga D."/>
            <person name="Gaertig J."/>
            <person name="Frankel J."/>
            <person name="Tsao C.-C."/>
            <person name="Gorovsky M.A."/>
            <person name="Keeling P.J."/>
            <person name="Waller R.F."/>
            <person name="Patron N.J."/>
            <person name="Cherry J.M."/>
            <person name="Stover N.A."/>
            <person name="Krieger C.J."/>
            <person name="del Toro C."/>
            <person name="Ryder H.F."/>
            <person name="Williamson S.C."/>
            <person name="Barbeau R.A."/>
            <person name="Hamilton E.P."/>
            <person name="Orias E."/>
        </authorList>
    </citation>
    <scope>NUCLEOTIDE SEQUENCE [LARGE SCALE GENOMIC DNA]</scope>
    <source>
        <strain evidence="2">SB210</strain>
    </source>
</reference>
<dbReference type="KEGG" id="tet:TTHERM_00951690"/>
<keyword evidence="2" id="KW-1185">Reference proteome</keyword>
<dbReference type="GeneID" id="7836462"/>